<accession>A0ABT2HQH5</accession>
<dbReference type="EMBL" id="JALXMO010000010">
    <property type="protein sequence ID" value="MCT1606799.1"/>
    <property type="molecule type" value="Genomic_DNA"/>
</dbReference>
<name>A0ABT2HQH5_9MICC</name>
<keyword evidence="1" id="KW-0812">Transmembrane</keyword>
<feature type="transmembrane region" description="Helical" evidence="1">
    <location>
        <begin position="81"/>
        <end position="102"/>
    </location>
</feature>
<organism evidence="2 3">
    <name type="scientific">Nesterenkonia massiliensis</name>
    <dbReference type="NCBI Taxonomy" id="1232429"/>
    <lineage>
        <taxon>Bacteria</taxon>
        <taxon>Bacillati</taxon>
        <taxon>Actinomycetota</taxon>
        <taxon>Actinomycetes</taxon>
        <taxon>Micrococcales</taxon>
        <taxon>Micrococcaceae</taxon>
        <taxon>Nesterenkonia</taxon>
    </lineage>
</organism>
<evidence type="ECO:0008006" key="4">
    <source>
        <dbReference type="Google" id="ProtNLM"/>
    </source>
</evidence>
<keyword evidence="1" id="KW-1133">Transmembrane helix</keyword>
<feature type="transmembrane region" description="Helical" evidence="1">
    <location>
        <begin position="53"/>
        <end position="74"/>
    </location>
</feature>
<gene>
    <name evidence="2" type="ORF">M3B43_05570</name>
</gene>
<evidence type="ECO:0000313" key="3">
    <source>
        <dbReference type="Proteomes" id="UP001205046"/>
    </source>
</evidence>
<dbReference type="RefSeq" id="WP_260072878.1">
    <property type="nucleotide sequence ID" value="NZ_JALXMO010000010.1"/>
</dbReference>
<sequence length="152" mass="15620">MTGARPGTGSAGTLKRSLLLIIARVAAAVSLAVLGVLFFSAGQMIQNFHGLDLHSTSAVTLHISTGAFALALILHSAVTKTGLWAAAGSAALFALTFLQAALGSYFTLTTHITGALVIVVLCTCLTAWIFTRPGLHVPASTTEVTEPEDSSL</sequence>
<feature type="transmembrane region" description="Helical" evidence="1">
    <location>
        <begin position="21"/>
        <end position="41"/>
    </location>
</feature>
<feature type="transmembrane region" description="Helical" evidence="1">
    <location>
        <begin position="108"/>
        <end position="130"/>
    </location>
</feature>
<evidence type="ECO:0000313" key="2">
    <source>
        <dbReference type="EMBL" id="MCT1606799.1"/>
    </source>
</evidence>
<evidence type="ECO:0000256" key="1">
    <source>
        <dbReference type="SAM" id="Phobius"/>
    </source>
</evidence>
<dbReference type="Proteomes" id="UP001205046">
    <property type="component" value="Unassembled WGS sequence"/>
</dbReference>
<reference evidence="2 3" key="1">
    <citation type="submission" date="2022-04" db="EMBL/GenBank/DDBJ databases">
        <title>Human microbiome associated bacterial genomes.</title>
        <authorList>
            <person name="Sandstrom S."/>
            <person name="Salamzade R."/>
            <person name="Kalan L.R."/>
        </authorList>
    </citation>
    <scope>NUCLEOTIDE SEQUENCE [LARGE SCALE GENOMIC DNA]</scope>
    <source>
        <strain evidence="3">p3-SID767</strain>
    </source>
</reference>
<keyword evidence="1" id="KW-0472">Membrane</keyword>
<comment type="caution">
    <text evidence="2">The sequence shown here is derived from an EMBL/GenBank/DDBJ whole genome shotgun (WGS) entry which is preliminary data.</text>
</comment>
<keyword evidence="3" id="KW-1185">Reference proteome</keyword>
<protein>
    <recommendedName>
        <fullName evidence="4">DUF4383 domain-containing protein</fullName>
    </recommendedName>
</protein>
<proteinExistence type="predicted"/>